<dbReference type="InterPro" id="IPR036259">
    <property type="entry name" value="MFS_trans_sf"/>
</dbReference>
<evidence type="ECO:0000256" key="5">
    <source>
        <dbReference type="SAM" id="Phobius"/>
    </source>
</evidence>
<sequence>MVTDVSSEMVTAVLPLYLVVGLGVSPLAFGLLDGVYQGVTALVRLVGAHTADRTRRRKPVAGVGYALSAACKLGLLAVTTPWGIGVVLAADRTGKGLRTAPRDALISLSAGPEAQGRAFGVHRTLDTAGALFGPLAAFAVLWAARDGYEAVFQVSFCCAAFGVLLLALYVREPAAQSPHVDPARRPGAVLTLRTLARTRGVPRLGLAAALLGAATIGDAFLYLVLQRQLALDARWFPLLPVGTAAAFLLLALPIGRLADRVGRIRVLLAGHGALLAAYLLLLLTNVVSPLPLAIALFVLLGAFYAATDGVLAAAAAPLLPPALRASGLALVQTGQAAARFAAAALFGLVWTLTGPTTALTAAVTALTMAVCASLWLLRPGKKG</sequence>
<feature type="transmembrane region" description="Helical" evidence="5">
    <location>
        <begin position="358"/>
        <end position="377"/>
    </location>
</feature>
<evidence type="ECO:0000256" key="3">
    <source>
        <dbReference type="ARBA" id="ARBA00022989"/>
    </source>
</evidence>
<feature type="transmembrane region" description="Helical" evidence="5">
    <location>
        <begin position="150"/>
        <end position="170"/>
    </location>
</feature>
<dbReference type="PANTHER" id="PTHR23518">
    <property type="entry name" value="C-METHYLTRANSFERASE"/>
    <property type="match status" value="1"/>
</dbReference>
<comment type="subcellular location">
    <subcellularLocation>
        <location evidence="1">Cell membrane</location>
        <topology evidence="1">Multi-pass membrane protein</topology>
    </subcellularLocation>
</comment>
<gene>
    <name evidence="7" type="ORF">FCH28_00455</name>
</gene>
<dbReference type="InterPro" id="IPR011701">
    <property type="entry name" value="MFS"/>
</dbReference>
<organism evidence="7 8">
    <name type="scientific">Streptomyces piniterrae</name>
    <dbReference type="NCBI Taxonomy" id="2571125"/>
    <lineage>
        <taxon>Bacteria</taxon>
        <taxon>Bacillati</taxon>
        <taxon>Actinomycetota</taxon>
        <taxon>Actinomycetes</taxon>
        <taxon>Kitasatosporales</taxon>
        <taxon>Streptomycetaceae</taxon>
        <taxon>Streptomyces</taxon>
    </lineage>
</organism>
<dbReference type="Gene3D" id="1.20.1250.20">
    <property type="entry name" value="MFS general substrate transporter like domains"/>
    <property type="match status" value="2"/>
</dbReference>
<reference evidence="7 8" key="1">
    <citation type="submission" date="2019-04" db="EMBL/GenBank/DDBJ databases">
        <title>Streptomyces piniterrae sp. nov., a heliquinomycin-producing actinomycete isolated from rhizosphere soil of Pinus yunnanensis.</title>
        <authorList>
            <person name="Zhuang X."/>
            <person name="Zhao J."/>
        </authorList>
    </citation>
    <scope>NUCLEOTIDE SEQUENCE [LARGE SCALE GENOMIC DNA]</scope>
    <source>
        <strain evidence="8">jys28</strain>
    </source>
</reference>
<dbReference type="Proteomes" id="UP000308697">
    <property type="component" value="Unassembled WGS sequence"/>
</dbReference>
<dbReference type="AlphaFoldDB" id="A0A4U0NX67"/>
<feature type="transmembrane region" description="Helical" evidence="5">
    <location>
        <begin position="266"/>
        <end position="287"/>
    </location>
</feature>
<comment type="caution">
    <text evidence="7">The sequence shown here is derived from an EMBL/GenBank/DDBJ whole genome shotgun (WGS) entry which is preliminary data.</text>
</comment>
<dbReference type="PROSITE" id="PS50850">
    <property type="entry name" value="MFS"/>
    <property type="match status" value="1"/>
</dbReference>
<dbReference type="SUPFAM" id="SSF103473">
    <property type="entry name" value="MFS general substrate transporter"/>
    <property type="match status" value="1"/>
</dbReference>
<dbReference type="OrthoDB" id="9803985at2"/>
<dbReference type="EMBL" id="SUMB01000001">
    <property type="protein sequence ID" value="TJZ59339.1"/>
    <property type="molecule type" value="Genomic_DNA"/>
</dbReference>
<keyword evidence="3 5" id="KW-1133">Transmembrane helix</keyword>
<dbReference type="PANTHER" id="PTHR23518:SF2">
    <property type="entry name" value="MAJOR FACILITATOR SUPERFAMILY TRANSPORTER"/>
    <property type="match status" value="1"/>
</dbReference>
<keyword evidence="8" id="KW-1185">Reference proteome</keyword>
<protein>
    <submittedName>
        <fullName evidence="7">MFS transporter</fullName>
    </submittedName>
</protein>
<feature type="transmembrane region" description="Helical" evidence="5">
    <location>
        <begin position="293"/>
        <end position="316"/>
    </location>
</feature>
<feature type="transmembrane region" description="Helical" evidence="5">
    <location>
        <begin position="125"/>
        <end position="144"/>
    </location>
</feature>
<evidence type="ECO:0000256" key="2">
    <source>
        <dbReference type="ARBA" id="ARBA00022692"/>
    </source>
</evidence>
<feature type="transmembrane region" description="Helical" evidence="5">
    <location>
        <begin position="204"/>
        <end position="223"/>
    </location>
</feature>
<dbReference type="GO" id="GO:0022857">
    <property type="term" value="F:transmembrane transporter activity"/>
    <property type="evidence" value="ECO:0007669"/>
    <property type="project" value="InterPro"/>
</dbReference>
<evidence type="ECO:0000256" key="4">
    <source>
        <dbReference type="ARBA" id="ARBA00023136"/>
    </source>
</evidence>
<evidence type="ECO:0000259" key="6">
    <source>
        <dbReference type="PROSITE" id="PS50850"/>
    </source>
</evidence>
<evidence type="ECO:0000313" key="8">
    <source>
        <dbReference type="Proteomes" id="UP000308697"/>
    </source>
</evidence>
<accession>A0A4U0NX67</accession>
<evidence type="ECO:0000256" key="1">
    <source>
        <dbReference type="ARBA" id="ARBA00004651"/>
    </source>
</evidence>
<feature type="transmembrane region" description="Helical" evidence="5">
    <location>
        <begin position="12"/>
        <end position="32"/>
    </location>
</feature>
<dbReference type="GO" id="GO:0005886">
    <property type="term" value="C:plasma membrane"/>
    <property type="evidence" value="ECO:0007669"/>
    <property type="project" value="UniProtKB-SubCell"/>
</dbReference>
<dbReference type="InterPro" id="IPR020846">
    <property type="entry name" value="MFS_dom"/>
</dbReference>
<name>A0A4U0NX67_9ACTN</name>
<keyword evidence="4 5" id="KW-0472">Membrane</keyword>
<proteinExistence type="predicted"/>
<evidence type="ECO:0000313" key="7">
    <source>
        <dbReference type="EMBL" id="TJZ59339.1"/>
    </source>
</evidence>
<keyword evidence="2 5" id="KW-0812">Transmembrane</keyword>
<feature type="domain" description="Major facilitator superfamily (MFS) profile" evidence="6">
    <location>
        <begin position="198"/>
        <end position="383"/>
    </location>
</feature>
<dbReference type="Pfam" id="PF07690">
    <property type="entry name" value="MFS_1"/>
    <property type="match status" value="1"/>
</dbReference>
<feature type="transmembrane region" description="Helical" evidence="5">
    <location>
        <begin position="235"/>
        <end position="254"/>
    </location>
</feature>
<dbReference type="CDD" id="cd17370">
    <property type="entry name" value="MFS_MJ1317_like"/>
    <property type="match status" value="1"/>
</dbReference>